<feature type="transmembrane region" description="Helical" evidence="1">
    <location>
        <begin position="45"/>
        <end position="66"/>
    </location>
</feature>
<dbReference type="EMBL" id="JARKIK010000002">
    <property type="protein sequence ID" value="KAK8753757.1"/>
    <property type="molecule type" value="Genomic_DNA"/>
</dbReference>
<sequence length="120" mass="13548">MHTHLSHAHMVLYIQLSMIILSSLSYAISYTSYTLTSHSPVIHSTFLSAFFSFIDTSLSYILVSLVHTRPSRAHSSLLYTSFSFIQSFPPPTLFALLLLCCLISPLHLIILPLPIQFFCK</sequence>
<dbReference type="AlphaFoldDB" id="A0AAW0YCV8"/>
<accession>A0AAW0YCV8</accession>
<keyword evidence="1" id="KW-0472">Membrane</keyword>
<name>A0AAW0YCV8_CHEQU</name>
<dbReference type="Proteomes" id="UP001445076">
    <property type="component" value="Unassembled WGS sequence"/>
</dbReference>
<organism evidence="2 3">
    <name type="scientific">Cherax quadricarinatus</name>
    <name type="common">Australian red claw crayfish</name>
    <dbReference type="NCBI Taxonomy" id="27406"/>
    <lineage>
        <taxon>Eukaryota</taxon>
        <taxon>Metazoa</taxon>
        <taxon>Ecdysozoa</taxon>
        <taxon>Arthropoda</taxon>
        <taxon>Crustacea</taxon>
        <taxon>Multicrustacea</taxon>
        <taxon>Malacostraca</taxon>
        <taxon>Eumalacostraca</taxon>
        <taxon>Eucarida</taxon>
        <taxon>Decapoda</taxon>
        <taxon>Pleocyemata</taxon>
        <taxon>Astacidea</taxon>
        <taxon>Parastacoidea</taxon>
        <taxon>Parastacidae</taxon>
        <taxon>Cherax</taxon>
    </lineage>
</organism>
<feature type="transmembrane region" description="Helical" evidence="1">
    <location>
        <begin position="93"/>
        <end position="115"/>
    </location>
</feature>
<feature type="transmembrane region" description="Helical" evidence="1">
    <location>
        <begin position="12"/>
        <end position="33"/>
    </location>
</feature>
<reference evidence="2 3" key="1">
    <citation type="journal article" date="2024" name="BMC Genomics">
        <title>Genome assembly of redclaw crayfish (Cherax quadricarinatus) provides insights into its immune adaptation and hypoxia tolerance.</title>
        <authorList>
            <person name="Liu Z."/>
            <person name="Zheng J."/>
            <person name="Li H."/>
            <person name="Fang K."/>
            <person name="Wang S."/>
            <person name="He J."/>
            <person name="Zhou D."/>
            <person name="Weng S."/>
            <person name="Chi M."/>
            <person name="Gu Z."/>
            <person name="He J."/>
            <person name="Li F."/>
            <person name="Wang M."/>
        </authorList>
    </citation>
    <scope>NUCLEOTIDE SEQUENCE [LARGE SCALE GENOMIC DNA]</scope>
    <source>
        <strain evidence="2">ZL_2023a</strain>
    </source>
</reference>
<gene>
    <name evidence="2" type="ORF">OTU49_001467</name>
</gene>
<evidence type="ECO:0000313" key="2">
    <source>
        <dbReference type="EMBL" id="KAK8753757.1"/>
    </source>
</evidence>
<evidence type="ECO:0000256" key="1">
    <source>
        <dbReference type="SAM" id="Phobius"/>
    </source>
</evidence>
<evidence type="ECO:0000313" key="3">
    <source>
        <dbReference type="Proteomes" id="UP001445076"/>
    </source>
</evidence>
<comment type="caution">
    <text evidence="2">The sequence shown here is derived from an EMBL/GenBank/DDBJ whole genome shotgun (WGS) entry which is preliminary data.</text>
</comment>
<protein>
    <submittedName>
        <fullName evidence="2">Uncharacterized protein</fullName>
    </submittedName>
</protein>
<keyword evidence="1" id="KW-0812">Transmembrane</keyword>
<proteinExistence type="predicted"/>
<keyword evidence="3" id="KW-1185">Reference proteome</keyword>
<keyword evidence="1" id="KW-1133">Transmembrane helix</keyword>